<protein>
    <submittedName>
        <fullName evidence="1">Uncharacterized protein</fullName>
    </submittedName>
</protein>
<evidence type="ECO:0000313" key="2">
    <source>
        <dbReference type="Proteomes" id="UP000246058"/>
    </source>
</evidence>
<proteinExistence type="predicted"/>
<sequence>MPAHTPRPAHYPPAAPLTAEAILAHPDFPEARRVFIAEHRKVYDSEVFPGRFGADVGRVTTLAIIVCLYANYVRADRETWPTLTKLKTTVARFGFASPRLIDTFVARLVQTGDLVLRKQPDDSRVRLLCPTEKLLAWDREWMAAHYAALDLLYPEPGFPLARQRDAAFQTAHAKCAIDAFDGIIAMIWSNMDLVFFLSSTSALIILLSVLDRSGADAENHFQESDLGELAKSFSVSRSHIRNILAAAQEIGFLTRSGPRKTLWQLTPRLVSAFDRFIADSLVHSDVTYRLGLRGLAEAGAATVAA</sequence>
<dbReference type="EMBL" id="CP029551">
    <property type="protein sequence ID" value="AWN39040.1"/>
    <property type="molecule type" value="Genomic_DNA"/>
</dbReference>
<organism evidence="1 2">
    <name type="scientific">Methylobacterium radiodurans</name>
    <dbReference type="NCBI Taxonomy" id="2202828"/>
    <lineage>
        <taxon>Bacteria</taxon>
        <taxon>Pseudomonadati</taxon>
        <taxon>Pseudomonadota</taxon>
        <taxon>Alphaproteobacteria</taxon>
        <taxon>Hyphomicrobiales</taxon>
        <taxon>Methylobacteriaceae</taxon>
        <taxon>Methylobacterium</taxon>
    </lineage>
</organism>
<reference evidence="1 2" key="1">
    <citation type="submission" date="2018-05" db="EMBL/GenBank/DDBJ databases">
        <title>Complete Genome Sequence of Methylobacterium sp. 17Sr1-43.</title>
        <authorList>
            <person name="Srinivasan S."/>
        </authorList>
    </citation>
    <scope>NUCLEOTIDE SEQUENCE [LARGE SCALE GENOMIC DNA]</scope>
    <source>
        <strain evidence="1 2">17Sr1-43</strain>
    </source>
</reference>
<dbReference type="KEGG" id="meti:DK427_15505"/>
<accession>A0A2U8W0M6</accession>
<evidence type="ECO:0000313" key="1">
    <source>
        <dbReference type="EMBL" id="AWN39040.1"/>
    </source>
</evidence>
<keyword evidence="2" id="KW-1185">Reference proteome</keyword>
<name>A0A2U8W0M6_9HYPH</name>
<dbReference type="Proteomes" id="UP000246058">
    <property type="component" value="Chromosome"/>
</dbReference>
<dbReference type="OrthoDB" id="7594252at2"/>
<gene>
    <name evidence="1" type="ORF">DK427_15505</name>
</gene>
<dbReference type="AlphaFoldDB" id="A0A2U8W0M6"/>